<keyword evidence="2" id="KW-0813">Transport</keyword>
<dbReference type="PROSITE" id="PS50928">
    <property type="entry name" value="ABC_TM1"/>
    <property type="match status" value="1"/>
</dbReference>
<dbReference type="NCBIfam" id="TIGR01726">
    <property type="entry name" value="HEQRo_perm_3TM"/>
    <property type="match status" value="1"/>
</dbReference>
<dbReference type="PANTHER" id="PTHR30614">
    <property type="entry name" value="MEMBRANE COMPONENT OF AMINO ACID ABC TRANSPORTER"/>
    <property type="match status" value="1"/>
</dbReference>
<keyword evidence="5" id="KW-0029">Amino-acid transport</keyword>
<dbReference type="SUPFAM" id="SSF161098">
    <property type="entry name" value="MetI-like"/>
    <property type="match status" value="1"/>
</dbReference>
<accession>A0A644UNC7</accession>
<organism evidence="10">
    <name type="scientific">bioreactor metagenome</name>
    <dbReference type="NCBI Taxonomy" id="1076179"/>
    <lineage>
        <taxon>unclassified sequences</taxon>
        <taxon>metagenomes</taxon>
        <taxon>ecological metagenomes</taxon>
    </lineage>
</organism>
<feature type="transmembrane region" description="Helical" evidence="8">
    <location>
        <begin position="20"/>
        <end position="42"/>
    </location>
</feature>
<dbReference type="InterPro" id="IPR010065">
    <property type="entry name" value="AA_ABC_transptr_permease_3TM"/>
</dbReference>
<dbReference type="EMBL" id="VSSQ01000137">
    <property type="protein sequence ID" value="MPL80444.1"/>
    <property type="molecule type" value="Genomic_DNA"/>
</dbReference>
<evidence type="ECO:0000256" key="6">
    <source>
        <dbReference type="ARBA" id="ARBA00022989"/>
    </source>
</evidence>
<dbReference type="CDD" id="cd06261">
    <property type="entry name" value="TM_PBP2"/>
    <property type="match status" value="1"/>
</dbReference>
<comment type="subcellular location">
    <subcellularLocation>
        <location evidence="1">Cell membrane</location>
        <topology evidence="1">Multi-pass membrane protein</topology>
    </subcellularLocation>
</comment>
<evidence type="ECO:0000256" key="2">
    <source>
        <dbReference type="ARBA" id="ARBA00022448"/>
    </source>
</evidence>
<evidence type="ECO:0000256" key="1">
    <source>
        <dbReference type="ARBA" id="ARBA00004651"/>
    </source>
</evidence>
<reference evidence="10" key="1">
    <citation type="submission" date="2019-08" db="EMBL/GenBank/DDBJ databases">
        <authorList>
            <person name="Kucharzyk K."/>
            <person name="Murdoch R.W."/>
            <person name="Higgins S."/>
            <person name="Loffler F."/>
        </authorList>
    </citation>
    <scope>NUCLEOTIDE SEQUENCE</scope>
</reference>
<gene>
    <name evidence="10" type="primary">yecS_9</name>
    <name evidence="10" type="ORF">SDC9_26344</name>
</gene>
<dbReference type="GO" id="GO:0043190">
    <property type="term" value="C:ATP-binding cassette (ABC) transporter complex"/>
    <property type="evidence" value="ECO:0007669"/>
    <property type="project" value="InterPro"/>
</dbReference>
<evidence type="ECO:0000256" key="4">
    <source>
        <dbReference type="ARBA" id="ARBA00022692"/>
    </source>
</evidence>
<sequence length="230" mass="24856">MNSLLVVYNALPSILSGSLVTVGNVTLSLTMGLLLGVPMAVAQVYGGPWLRRLVALYVWFFRGVPILVLLFLCYGLFISIGISIDPFFICCIVLGSTSTAYQSQIFRGAIESLPHGQLNAARALGMRESTGICSIILPQAMRLSIPGWANEFSILLKDSAICFVLGTQDIMARTSFVAARTHEHLALYATAGVLYFVLTLVVLKLLRHLEQKIHVPGYSSGIGMEGMGMG</sequence>
<evidence type="ECO:0000256" key="7">
    <source>
        <dbReference type="ARBA" id="ARBA00023136"/>
    </source>
</evidence>
<dbReference type="Pfam" id="PF00528">
    <property type="entry name" value="BPD_transp_1"/>
    <property type="match status" value="1"/>
</dbReference>
<evidence type="ECO:0000256" key="3">
    <source>
        <dbReference type="ARBA" id="ARBA00022475"/>
    </source>
</evidence>
<evidence type="ECO:0000313" key="10">
    <source>
        <dbReference type="EMBL" id="MPL80444.1"/>
    </source>
</evidence>
<feature type="domain" description="ABC transmembrane type-1" evidence="9">
    <location>
        <begin position="14"/>
        <end position="206"/>
    </location>
</feature>
<dbReference type="GO" id="GO:0006865">
    <property type="term" value="P:amino acid transport"/>
    <property type="evidence" value="ECO:0007669"/>
    <property type="project" value="UniProtKB-KW"/>
</dbReference>
<dbReference type="GO" id="GO:0022857">
    <property type="term" value="F:transmembrane transporter activity"/>
    <property type="evidence" value="ECO:0007669"/>
    <property type="project" value="InterPro"/>
</dbReference>
<evidence type="ECO:0000259" key="9">
    <source>
        <dbReference type="PROSITE" id="PS50928"/>
    </source>
</evidence>
<dbReference type="InterPro" id="IPR000515">
    <property type="entry name" value="MetI-like"/>
</dbReference>
<keyword evidence="4 8" id="KW-0812">Transmembrane</keyword>
<name>A0A644UNC7_9ZZZZ</name>
<protein>
    <submittedName>
        <fullName evidence="10">L-cystine transport system permease protein YecS</fullName>
    </submittedName>
</protein>
<feature type="transmembrane region" description="Helical" evidence="8">
    <location>
        <begin position="185"/>
        <end position="206"/>
    </location>
</feature>
<keyword evidence="6 8" id="KW-1133">Transmembrane helix</keyword>
<dbReference type="Gene3D" id="1.10.3720.10">
    <property type="entry name" value="MetI-like"/>
    <property type="match status" value="1"/>
</dbReference>
<keyword evidence="7 8" id="KW-0472">Membrane</keyword>
<evidence type="ECO:0000256" key="8">
    <source>
        <dbReference type="SAM" id="Phobius"/>
    </source>
</evidence>
<feature type="transmembrane region" description="Helical" evidence="8">
    <location>
        <begin position="54"/>
        <end position="77"/>
    </location>
</feature>
<comment type="caution">
    <text evidence="10">The sequence shown here is derived from an EMBL/GenBank/DDBJ whole genome shotgun (WGS) entry which is preliminary data.</text>
</comment>
<dbReference type="InterPro" id="IPR043429">
    <property type="entry name" value="ArtM/GltK/GlnP/TcyL/YhdX-like"/>
</dbReference>
<proteinExistence type="predicted"/>
<keyword evidence="3" id="KW-1003">Cell membrane</keyword>
<dbReference type="AlphaFoldDB" id="A0A644UNC7"/>
<dbReference type="PANTHER" id="PTHR30614:SF0">
    <property type="entry name" value="L-CYSTINE TRANSPORT SYSTEM PERMEASE PROTEIN TCYL"/>
    <property type="match status" value="1"/>
</dbReference>
<evidence type="ECO:0000256" key="5">
    <source>
        <dbReference type="ARBA" id="ARBA00022970"/>
    </source>
</evidence>
<dbReference type="InterPro" id="IPR035906">
    <property type="entry name" value="MetI-like_sf"/>
</dbReference>